<dbReference type="Proteomes" id="UP000309872">
    <property type="component" value="Unassembled WGS sequence"/>
</dbReference>
<comment type="caution">
    <text evidence="1">The sequence shown here is derived from an EMBL/GenBank/DDBJ whole genome shotgun (WGS) entry which is preliminary data.</text>
</comment>
<proteinExistence type="predicted"/>
<dbReference type="EMBL" id="SUKA01000001">
    <property type="protein sequence ID" value="TJY68042.1"/>
    <property type="molecule type" value="Genomic_DNA"/>
</dbReference>
<gene>
    <name evidence="1" type="ORF">FAZ19_01930</name>
</gene>
<name>A0A4U0HBR5_9SPHI</name>
<reference evidence="1 2" key="1">
    <citation type="submission" date="2019-04" db="EMBL/GenBank/DDBJ databases">
        <title>Sphingobacterium olei sp. nov., isolated from oil-contaminated soil.</title>
        <authorList>
            <person name="Liu B."/>
        </authorList>
    </citation>
    <scope>NUCLEOTIDE SEQUENCE [LARGE SCALE GENOMIC DNA]</scope>
    <source>
        <strain evidence="1 2">Y3L14</strain>
    </source>
</reference>
<dbReference type="Gene3D" id="3.40.50.150">
    <property type="entry name" value="Vaccinia Virus protein VP39"/>
    <property type="match status" value="1"/>
</dbReference>
<keyword evidence="1" id="KW-0808">Transferase</keyword>
<accession>A0A4U0HBR5</accession>
<dbReference type="GO" id="GO:0008168">
    <property type="term" value="F:methyltransferase activity"/>
    <property type="evidence" value="ECO:0007669"/>
    <property type="project" value="UniProtKB-KW"/>
</dbReference>
<dbReference type="InterPro" id="IPR029063">
    <property type="entry name" value="SAM-dependent_MTases_sf"/>
</dbReference>
<organism evidence="1 2">
    <name type="scientific">Sphingobacterium alkalisoli</name>
    <dbReference type="NCBI Taxonomy" id="1874115"/>
    <lineage>
        <taxon>Bacteria</taxon>
        <taxon>Pseudomonadati</taxon>
        <taxon>Bacteroidota</taxon>
        <taxon>Sphingobacteriia</taxon>
        <taxon>Sphingobacteriales</taxon>
        <taxon>Sphingobacteriaceae</taxon>
        <taxon>Sphingobacterium</taxon>
    </lineage>
</organism>
<keyword evidence="1" id="KW-0489">Methyltransferase</keyword>
<dbReference type="AlphaFoldDB" id="A0A4U0HBR5"/>
<evidence type="ECO:0000313" key="2">
    <source>
        <dbReference type="Proteomes" id="UP000309872"/>
    </source>
</evidence>
<evidence type="ECO:0000313" key="1">
    <source>
        <dbReference type="EMBL" id="TJY68042.1"/>
    </source>
</evidence>
<dbReference type="OrthoDB" id="938855at2"/>
<keyword evidence="2" id="KW-1185">Reference proteome</keyword>
<sequence length="212" mass="24373">MKKQGSYSTLFKPRILYGLLSLSIKGYFVEKGWINSYLTKQALDTSGNPIPWLTYSFLDFISGRLKSNFKLFEFGAGNSTLYFSEFVASVKSVEHDEDWFNKIRPLLPNNVNMEYVNLGENYSSTIFNEDESYDIILVDGRQRVDCCKKAVQKLTSQGVIILDDSERAKYKEAFDFFKDNGFRHIPFTGIAIGAIHHKSTSIFYRDNNCLEI</sequence>
<protein>
    <submittedName>
        <fullName evidence="1">Class I SAM-dependent methyltransferase</fullName>
    </submittedName>
</protein>
<dbReference type="RefSeq" id="WP_136818911.1">
    <property type="nucleotide sequence ID" value="NZ_BMJX01000001.1"/>
</dbReference>
<dbReference type="GO" id="GO:0032259">
    <property type="term" value="P:methylation"/>
    <property type="evidence" value="ECO:0007669"/>
    <property type="project" value="UniProtKB-KW"/>
</dbReference>
<dbReference type="SUPFAM" id="SSF53335">
    <property type="entry name" value="S-adenosyl-L-methionine-dependent methyltransferases"/>
    <property type="match status" value="1"/>
</dbReference>